<feature type="binding site" evidence="10">
    <location>
        <position position="12"/>
    </location>
    <ligand>
        <name>Mg(2+)</name>
        <dbReference type="ChEBI" id="CHEBI:18420"/>
    </ligand>
</feature>
<keyword evidence="6 10" id="KW-0479">Metal-binding</keyword>
<dbReference type="EC" id="3.1.3.18" evidence="5 10"/>
<dbReference type="Gene3D" id="3.40.50.1000">
    <property type="entry name" value="HAD superfamily/HAD-like"/>
    <property type="match status" value="1"/>
</dbReference>
<evidence type="ECO:0000256" key="1">
    <source>
        <dbReference type="ARBA" id="ARBA00000830"/>
    </source>
</evidence>
<dbReference type="RefSeq" id="WP_011541665.1">
    <property type="nucleotide sequence ID" value="NC_008048.1"/>
</dbReference>
<dbReference type="SUPFAM" id="SSF56784">
    <property type="entry name" value="HAD-like"/>
    <property type="match status" value="1"/>
</dbReference>
<feature type="binding site" evidence="10">
    <location>
        <position position="14"/>
    </location>
    <ligand>
        <name>Mg(2+)</name>
        <dbReference type="ChEBI" id="CHEBI:18420"/>
    </ligand>
</feature>
<name>Q1GTD7_SPHAL</name>
<evidence type="ECO:0000256" key="10">
    <source>
        <dbReference type="HAMAP-Rule" id="MF_00495"/>
    </source>
</evidence>
<feature type="binding site" evidence="10">
    <location>
        <position position="173"/>
    </location>
    <ligand>
        <name>Mg(2+)</name>
        <dbReference type="ChEBI" id="CHEBI:18420"/>
    </ligand>
</feature>
<evidence type="ECO:0000256" key="6">
    <source>
        <dbReference type="ARBA" id="ARBA00022723"/>
    </source>
</evidence>
<gene>
    <name evidence="10" type="primary">gph</name>
    <name evidence="11" type="ordered locus">Sala_1371</name>
</gene>
<dbReference type="GO" id="GO:0005975">
    <property type="term" value="P:carbohydrate metabolic process"/>
    <property type="evidence" value="ECO:0007669"/>
    <property type="project" value="InterPro"/>
</dbReference>
<dbReference type="HOGENOM" id="CLU_045011_19_1_5"/>
<dbReference type="GO" id="GO:0005829">
    <property type="term" value="C:cytosol"/>
    <property type="evidence" value="ECO:0007669"/>
    <property type="project" value="TreeGrafter"/>
</dbReference>
<evidence type="ECO:0000256" key="5">
    <source>
        <dbReference type="ARBA" id="ARBA00013078"/>
    </source>
</evidence>
<dbReference type="OrthoDB" id="9793014at2"/>
<keyword evidence="9 10" id="KW-0119">Carbohydrate metabolism</keyword>
<evidence type="ECO:0000256" key="3">
    <source>
        <dbReference type="ARBA" id="ARBA00004818"/>
    </source>
</evidence>
<evidence type="ECO:0000256" key="7">
    <source>
        <dbReference type="ARBA" id="ARBA00022801"/>
    </source>
</evidence>
<reference evidence="11 12" key="1">
    <citation type="journal article" date="2009" name="Proc. Natl. Acad. Sci. U.S.A.">
        <title>The genomic basis of trophic strategy in marine bacteria.</title>
        <authorList>
            <person name="Lauro F.M."/>
            <person name="McDougald D."/>
            <person name="Thomas T."/>
            <person name="Williams T.J."/>
            <person name="Egan S."/>
            <person name="Rice S."/>
            <person name="DeMaere M.Z."/>
            <person name="Ting L."/>
            <person name="Ertan H."/>
            <person name="Johnson J."/>
            <person name="Ferriera S."/>
            <person name="Lapidus A."/>
            <person name="Anderson I."/>
            <person name="Kyrpides N."/>
            <person name="Munk A.C."/>
            <person name="Detter C."/>
            <person name="Han C.S."/>
            <person name="Brown M.V."/>
            <person name="Robb F.T."/>
            <person name="Kjelleberg S."/>
            <person name="Cavicchioli R."/>
        </authorList>
    </citation>
    <scope>NUCLEOTIDE SEQUENCE [LARGE SCALE GENOMIC DNA]</scope>
    <source>
        <strain evidence="12">DSM 13593 / LMG 18877 / RB2256</strain>
    </source>
</reference>
<comment type="similarity">
    <text evidence="4 10">Belongs to the HAD-like hydrolase superfamily. CbbY/CbbZ/Gph/YieH family.</text>
</comment>
<dbReference type="InterPro" id="IPR023198">
    <property type="entry name" value="PGP-like_dom2"/>
</dbReference>
<dbReference type="PANTHER" id="PTHR43434:SF1">
    <property type="entry name" value="PHOSPHOGLYCOLATE PHOSPHATASE"/>
    <property type="match status" value="1"/>
</dbReference>
<dbReference type="InterPro" id="IPR036412">
    <property type="entry name" value="HAD-like_sf"/>
</dbReference>
<dbReference type="InterPro" id="IPR006439">
    <property type="entry name" value="HAD-SF_hydro_IA"/>
</dbReference>
<dbReference type="Proteomes" id="UP000006578">
    <property type="component" value="Chromosome"/>
</dbReference>
<evidence type="ECO:0000256" key="4">
    <source>
        <dbReference type="ARBA" id="ARBA00006171"/>
    </source>
</evidence>
<dbReference type="Gene3D" id="1.10.150.240">
    <property type="entry name" value="Putative phosphatase, domain 2"/>
    <property type="match status" value="1"/>
</dbReference>
<dbReference type="SFLD" id="SFLDS00003">
    <property type="entry name" value="Haloacid_Dehalogenase"/>
    <property type="match status" value="1"/>
</dbReference>
<dbReference type="STRING" id="317655.Sala_1371"/>
<keyword evidence="8 10" id="KW-0460">Magnesium</keyword>
<dbReference type="SFLD" id="SFLDG01129">
    <property type="entry name" value="C1.5:_HAD__Beta-PGM__Phosphata"/>
    <property type="match status" value="1"/>
</dbReference>
<evidence type="ECO:0000256" key="9">
    <source>
        <dbReference type="ARBA" id="ARBA00023277"/>
    </source>
</evidence>
<comment type="cofactor">
    <cofactor evidence="2 10">
        <name>Mg(2+)</name>
        <dbReference type="ChEBI" id="CHEBI:18420"/>
    </cofactor>
</comment>
<evidence type="ECO:0000313" key="11">
    <source>
        <dbReference type="EMBL" id="ABF53085.1"/>
    </source>
</evidence>
<dbReference type="NCBIfam" id="TIGR01549">
    <property type="entry name" value="HAD-SF-IA-v1"/>
    <property type="match status" value="1"/>
</dbReference>
<dbReference type="HAMAP" id="MF_00495">
    <property type="entry name" value="GPH_hydrolase_bact"/>
    <property type="match status" value="1"/>
</dbReference>
<organism evidence="11 12">
    <name type="scientific">Sphingopyxis alaskensis (strain DSM 13593 / LMG 18877 / RB2256)</name>
    <name type="common">Sphingomonas alaskensis</name>
    <dbReference type="NCBI Taxonomy" id="317655"/>
    <lineage>
        <taxon>Bacteria</taxon>
        <taxon>Pseudomonadati</taxon>
        <taxon>Pseudomonadota</taxon>
        <taxon>Alphaproteobacteria</taxon>
        <taxon>Sphingomonadales</taxon>
        <taxon>Sphingomonadaceae</taxon>
        <taxon>Sphingopyxis</taxon>
    </lineage>
</organism>
<dbReference type="UniPathway" id="UPA00865">
    <property type="reaction ID" value="UER00834"/>
</dbReference>
<comment type="function">
    <text evidence="10">Specifically catalyzes the dephosphorylation of 2-phosphoglycolate. Is involved in the dissimilation of the intracellular 2-phosphoglycolate formed during the DNA repair of 3'-phosphoglycolate ends, a major class of DNA lesions induced by oxidative stress.</text>
</comment>
<dbReference type="Pfam" id="PF13419">
    <property type="entry name" value="HAD_2"/>
    <property type="match status" value="1"/>
</dbReference>
<keyword evidence="7 10" id="KW-0378">Hydrolase</keyword>
<keyword evidence="12" id="KW-1185">Reference proteome</keyword>
<evidence type="ECO:0000256" key="2">
    <source>
        <dbReference type="ARBA" id="ARBA00001946"/>
    </source>
</evidence>
<dbReference type="GO" id="GO:0046295">
    <property type="term" value="P:glycolate biosynthetic process"/>
    <property type="evidence" value="ECO:0007669"/>
    <property type="project" value="UniProtKB-UniRule"/>
</dbReference>
<dbReference type="GO" id="GO:0006281">
    <property type="term" value="P:DNA repair"/>
    <property type="evidence" value="ECO:0007669"/>
    <property type="project" value="TreeGrafter"/>
</dbReference>
<accession>Q1GTD7</accession>
<sequence length="222" mass="23102">MNGFPFAIVGFDLDGTLVDTLGDLAAAVNHALAQMDRAPLSEAAVRPMIGRGARHMLEQGLIATGGAPDGAVERLYPELLRFYEAHIATQSRPFAGAVTALDRLDALGVRAAVVTNKVERLARQLLGELRLADRMTAIIGGDTLGPGGAKPSPAPIRAMIERCGGGRAAFVGDSIFDVQAARGADVLSVAVGFGFLDGPVETLGADHVIGHFDELVPLLGEL</sequence>
<comment type="pathway">
    <text evidence="3 10">Organic acid metabolism; glycolate biosynthesis; glycolate from 2-phosphoglycolate: step 1/1.</text>
</comment>
<dbReference type="GO" id="GO:0046872">
    <property type="term" value="F:metal ion binding"/>
    <property type="evidence" value="ECO:0007669"/>
    <property type="project" value="UniProtKB-KW"/>
</dbReference>
<dbReference type="InterPro" id="IPR023214">
    <property type="entry name" value="HAD_sf"/>
</dbReference>
<evidence type="ECO:0000313" key="12">
    <source>
        <dbReference type="Proteomes" id="UP000006578"/>
    </source>
</evidence>
<dbReference type="GO" id="GO:0008967">
    <property type="term" value="F:phosphoglycolate phosphatase activity"/>
    <property type="evidence" value="ECO:0007669"/>
    <property type="project" value="UniProtKB-UniRule"/>
</dbReference>
<protein>
    <recommendedName>
        <fullName evidence="5 10">Phosphoglycolate phosphatase</fullName>
        <shortName evidence="10">PGP</shortName>
        <shortName evidence="10">PGPase</shortName>
        <ecNumber evidence="5 10">3.1.3.18</ecNumber>
    </recommendedName>
</protein>
<dbReference type="InterPro" id="IPR037512">
    <property type="entry name" value="PGPase_prok"/>
</dbReference>
<evidence type="ECO:0000256" key="8">
    <source>
        <dbReference type="ARBA" id="ARBA00022842"/>
    </source>
</evidence>
<dbReference type="KEGG" id="sal:Sala_1371"/>
<dbReference type="InterPro" id="IPR041492">
    <property type="entry name" value="HAD_2"/>
</dbReference>
<dbReference type="EMBL" id="CP000356">
    <property type="protein sequence ID" value="ABF53085.1"/>
    <property type="molecule type" value="Genomic_DNA"/>
</dbReference>
<comment type="catalytic activity">
    <reaction evidence="1 10">
        <text>2-phosphoglycolate + H2O = glycolate + phosphate</text>
        <dbReference type="Rhea" id="RHEA:14369"/>
        <dbReference type="ChEBI" id="CHEBI:15377"/>
        <dbReference type="ChEBI" id="CHEBI:29805"/>
        <dbReference type="ChEBI" id="CHEBI:43474"/>
        <dbReference type="ChEBI" id="CHEBI:58033"/>
        <dbReference type="EC" id="3.1.3.18"/>
    </reaction>
</comment>
<dbReference type="InterPro" id="IPR050155">
    <property type="entry name" value="HAD-like_hydrolase_sf"/>
</dbReference>
<proteinExistence type="inferred from homology"/>
<dbReference type="AlphaFoldDB" id="Q1GTD7"/>
<dbReference type="PANTHER" id="PTHR43434">
    <property type="entry name" value="PHOSPHOGLYCOLATE PHOSPHATASE"/>
    <property type="match status" value="1"/>
</dbReference>
<feature type="active site" description="Nucleophile" evidence="10">
    <location>
        <position position="12"/>
    </location>
</feature>
<dbReference type="eggNOG" id="COG0546">
    <property type="taxonomic scope" value="Bacteria"/>
</dbReference>